<dbReference type="RefSeq" id="WP_025205119.1">
    <property type="nucleotide sequence ID" value="NZ_CP046996.1"/>
</dbReference>
<reference evidence="1 2" key="1">
    <citation type="submission" date="2019-12" db="EMBL/GenBank/DDBJ databases">
        <title>Sequence classification of anaerobic respiratory reductive dehalogenases: First we see many, then we see few.</title>
        <authorList>
            <person name="Molenda O."/>
            <person name="Puentes Jacome L.A."/>
            <person name="Cao X."/>
            <person name="Nesbo C.L."/>
            <person name="Tang S."/>
            <person name="Morson N."/>
            <person name="Patron J."/>
            <person name="Lomheim L."/>
            <person name="Wishart D.S."/>
            <person name="Edwards E.A."/>
        </authorList>
    </citation>
    <scope>NUCLEOTIDE SEQUENCE [LARGE SCALE GENOMIC DNA]</scope>
    <source>
        <strain evidence="1 2">12DCA</strain>
    </source>
</reference>
<name>A0A857DG62_9FIRM</name>
<sequence length="60" mass="6907">MKQVAQKKPKTFRTLIRKTHSGNREAPNGEKSMNMMNNGVKQVDNAGKERRKQLTSFFGR</sequence>
<accession>A0A857DG62</accession>
<dbReference type="Proteomes" id="UP000430508">
    <property type="component" value="Chromosome"/>
</dbReference>
<protein>
    <submittedName>
        <fullName evidence="1">Uncharacterized protein</fullName>
    </submittedName>
</protein>
<organism evidence="1 2">
    <name type="scientific">Dehalobacter restrictus</name>
    <dbReference type="NCBI Taxonomy" id="55583"/>
    <lineage>
        <taxon>Bacteria</taxon>
        <taxon>Bacillati</taxon>
        <taxon>Bacillota</taxon>
        <taxon>Clostridia</taxon>
        <taxon>Eubacteriales</taxon>
        <taxon>Desulfitobacteriaceae</taxon>
        <taxon>Dehalobacter</taxon>
    </lineage>
</organism>
<evidence type="ECO:0000313" key="2">
    <source>
        <dbReference type="Proteomes" id="UP000430508"/>
    </source>
</evidence>
<gene>
    <name evidence="1" type="ORF">GQ588_02160</name>
</gene>
<dbReference type="EMBL" id="CP046996">
    <property type="protein sequence ID" value="QGZ99538.1"/>
    <property type="molecule type" value="Genomic_DNA"/>
</dbReference>
<dbReference type="AlphaFoldDB" id="A0A857DG62"/>
<proteinExistence type="predicted"/>
<evidence type="ECO:0000313" key="1">
    <source>
        <dbReference type="EMBL" id="QGZ99538.1"/>
    </source>
</evidence>